<name>A0A172UWU3_9MYCO</name>
<dbReference type="KEGG" id="madi:A7U43_28470"/>
<evidence type="ECO:0000313" key="2">
    <source>
        <dbReference type="Proteomes" id="UP000077143"/>
    </source>
</evidence>
<keyword evidence="2" id="KW-1185">Reference proteome</keyword>
<organism evidence="1 2">
    <name type="scientific">Mycobacterium adipatum</name>
    <dbReference type="NCBI Taxonomy" id="1682113"/>
    <lineage>
        <taxon>Bacteria</taxon>
        <taxon>Bacillati</taxon>
        <taxon>Actinomycetota</taxon>
        <taxon>Actinomycetes</taxon>
        <taxon>Mycobacteriales</taxon>
        <taxon>Mycobacteriaceae</taxon>
        <taxon>Mycobacterium</taxon>
    </lineage>
</organism>
<accession>A0A172UWU3</accession>
<dbReference type="Proteomes" id="UP000077143">
    <property type="component" value="Plasmid pMYC1"/>
</dbReference>
<dbReference type="EMBL" id="CP015597">
    <property type="protein sequence ID" value="ANE83450.1"/>
    <property type="molecule type" value="Genomic_DNA"/>
</dbReference>
<evidence type="ECO:0000313" key="1">
    <source>
        <dbReference type="EMBL" id="ANE83450.1"/>
    </source>
</evidence>
<proteinExistence type="predicted"/>
<protein>
    <submittedName>
        <fullName evidence="1">Uncharacterized protein</fullName>
    </submittedName>
</protein>
<reference evidence="1 2" key="1">
    <citation type="submission" date="2016-05" db="EMBL/GenBank/DDBJ databases">
        <title>Complete genome sequence of a phthalic acid esters degrading Mycobacterium sp. YC-RL4.</title>
        <authorList>
            <person name="Ren L."/>
            <person name="Fan S."/>
            <person name="Ruth N."/>
            <person name="Jia Y."/>
            <person name="Wang J."/>
            <person name="Qiao C."/>
        </authorList>
    </citation>
    <scope>NUCLEOTIDE SEQUENCE [LARGE SCALE GENOMIC DNA]</scope>
    <source>
        <strain evidence="1 2">YC-RL4</strain>
        <plasmid evidence="2">pmyc1</plasmid>
    </source>
</reference>
<sequence length="212" mass="23911">MQRIPARYHHGHDGFDRRLMEDLAAVGVRCYTVQDLHGSPVTTGVIDVLADWLAHLDDRIPGPETHHRQAIRANLIKQLNRTSVRGNQRVFDLLIAQMLYDPPLPGIAGNAAGYAIAKIATRHDFERISALIDQLPPGVSRGALIEYMGKVKTDDARDIALSYLDTEWTYFSLKALISMRAIGVRERVEPYLDSPNAFVRKYARRAMEVLPR</sequence>
<gene>
    <name evidence="1" type="ORF">A7U43_28470</name>
</gene>
<keyword evidence="1" id="KW-0614">Plasmid</keyword>
<dbReference type="AlphaFoldDB" id="A0A172UWU3"/>
<geneLocation type="plasmid" evidence="2">
    <name>pmyc1</name>
</geneLocation>